<feature type="modified residue" description="4-aspartylphosphate" evidence="1">
    <location>
        <position position="55"/>
    </location>
</feature>
<sequence>MKILSIEDEPVIVERLERLTSNLLGDKVSKFTSFATVEDAIKQRDVSEYDLYLLDLNLHGADGFEFLKTFTSYAGKTIIISAYKDKAVLAFDYGVIDFVAKPFDQERLGLAYNRYFDTAQRKIHPRFLSFRSHGKTTVSPLDQVASIAGADKYSEVTMLNGETLLHDKSLQQLEELLPANFERIHKSYIARWDLIETIETKEGSRYFVKLTNGQRLPVSRMRYKSIRERLI</sequence>
<evidence type="ECO:0000259" key="2">
    <source>
        <dbReference type="PROSITE" id="PS50110"/>
    </source>
</evidence>
<dbReference type="Pfam" id="PF00072">
    <property type="entry name" value="Response_reg"/>
    <property type="match status" value="1"/>
</dbReference>
<dbReference type="PROSITE" id="PS50110">
    <property type="entry name" value="RESPONSE_REGULATORY"/>
    <property type="match status" value="1"/>
</dbReference>
<dbReference type="KEGG" id="hfl:PUV54_10975"/>
<keyword evidence="4" id="KW-0238">DNA-binding</keyword>
<dbReference type="EMBL" id="CP118166">
    <property type="protein sequence ID" value="WDI30480.1"/>
    <property type="molecule type" value="Genomic_DNA"/>
</dbReference>
<dbReference type="PANTHER" id="PTHR37299">
    <property type="entry name" value="TRANSCRIPTIONAL REGULATOR-RELATED"/>
    <property type="match status" value="1"/>
</dbReference>
<dbReference type="Pfam" id="PF04397">
    <property type="entry name" value="LytTR"/>
    <property type="match status" value="1"/>
</dbReference>
<dbReference type="GO" id="GO:0003677">
    <property type="term" value="F:DNA binding"/>
    <property type="evidence" value="ECO:0007669"/>
    <property type="project" value="UniProtKB-KW"/>
</dbReference>
<dbReference type="SMART" id="SM00448">
    <property type="entry name" value="REC"/>
    <property type="match status" value="1"/>
</dbReference>
<dbReference type="Proteomes" id="UP001214043">
    <property type="component" value="Chromosome"/>
</dbReference>
<dbReference type="Gene3D" id="2.40.50.1020">
    <property type="entry name" value="LytTr DNA-binding domain"/>
    <property type="match status" value="1"/>
</dbReference>
<name>A0AAE9ZHT7_9PROT</name>
<gene>
    <name evidence="4" type="ORF">PUV54_10975</name>
</gene>
<dbReference type="InterPro" id="IPR046947">
    <property type="entry name" value="LytR-like"/>
</dbReference>
<keyword evidence="1" id="KW-0597">Phosphoprotein</keyword>
<dbReference type="PANTHER" id="PTHR37299:SF1">
    <property type="entry name" value="STAGE 0 SPORULATION PROTEIN A HOMOLOG"/>
    <property type="match status" value="1"/>
</dbReference>
<dbReference type="SUPFAM" id="SSF52172">
    <property type="entry name" value="CheY-like"/>
    <property type="match status" value="1"/>
</dbReference>
<proteinExistence type="predicted"/>
<dbReference type="RefSeq" id="WP_274492282.1">
    <property type="nucleotide sequence ID" value="NZ_CP118166.1"/>
</dbReference>
<dbReference type="PROSITE" id="PS50930">
    <property type="entry name" value="HTH_LYTTR"/>
    <property type="match status" value="1"/>
</dbReference>
<dbReference type="InterPro" id="IPR001789">
    <property type="entry name" value="Sig_transdc_resp-reg_receiver"/>
</dbReference>
<evidence type="ECO:0000259" key="3">
    <source>
        <dbReference type="PROSITE" id="PS50930"/>
    </source>
</evidence>
<organism evidence="4 5">
    <name type="scientific">Hyphococcus flavus</name>
    <dbReference type="NCBI Taxonomy" id="1866326"/>
    <lineage>
        <taxon>Bacteria</taxon>
        <taxon>Pseudomonadati</taxon>
        <taxon>Pseudomonadota</taxon>
        <taxon>Alphaproteobacteria</taxon>
        <taxon>Parvularculales</taxon>
        <taxon>Parvularculaceae</taxon>
        <taxon>Hyphococcus</taxon>
    </lineage>
</organism>
<dbReference type="InterPro" id="IPR007492">
    <property type="entry name" value="LytTR_DNA-bd_dom"/>
</dbReference>
<protein>
    <submittedName>
        <fullName evidence="4">LytTR family DNA-binding domain-containing protein</fullName>
    </submittedName>
</protein>
<feature type="domain" description="Response regulatory" evidence="2">
    <location>
        <begin position="2"/>
        <end position="116"/>
    </location>
</feature>
<evidence type="ECO:0000313" key="5">
    <source>
        <dbReference type="Proteomes" id="UP001214043"/>
    </source>
</evidence>
<dbReference type="InterPro" id="IPR011006">
    <property type="entry name" value="CheY-like_superfamily"/>
</dbReference>
<evidence type="ECO:0000256" key="1">
    <source>
        <dbReference type="PROSITE-ProRule" id="PRU00169"/>
    </source>
</evidence>
<keyword evidence="5" id="KW-1185">Reference proteome</keyword>
<evidence type="ECO:0000313" key="4">
    <source>
        <dbReference type="EMBL" id="WDI30480.1"/>
    </source>
</evidence>
<dbReference type="AlphaFoldDB" id="A0AAE9ZHT7"/>
<accession>A0AAE9ZHT7</accession>
<reference evidence="4" key="1">
    <citation type="submission" date="2023-02" db="EMBL/GenBank/DDBJ databases">
        <title>Genome sequence of Hyphococcus flavus.</title>
        <authorList>
            <person name="Rong J.-C."/>
            <person name="Zhao Q."/>
            <person name="Yi M."/>
            <person name="Wu J.-Y."/>
        </authorList>
    </citation>
    <scope>NUCLEOTIDE SEQUENCE</scope>
    <source>
        <strain evidence="4">MCCC 1K03223</strain>
    </source>
</reference>
<dbReference type="SMART" id="SM00850">
    <property type="entry name" value="LytTR"/>
    <property type="match status" value="1"/>
</dbReference>
<feature type="domain" description="HTH LytTR-type" evidence="3">
    <location>
        <begin position="128"/>
        <end position="231"/>
    </location>
</feature>
<dbReference type="Gene3D" id="3.40.50.2300">
    <property type="match status" value="1"/>
</dbReference>
<dbReference type="GO" id="GO:0000156">
    <property type="term" value="F:phosphorelay response regulator activity"/>
    <property type="evidence" value="ECO:0007669"/>
    <property type="project" value="InterPro"/>
</dbReference>